<dbReference type="OrthoDB" id="291330at2"/>
<keyword evidence="1" id="KW-0472">Membrane</keyword>
<evidence type="ECO:0000313" key="3">
    <source>
        <dbReference type="Proteomes" id="UP000002027"/>
    </source>
</evidence>
<accession>D1C7V4</accession>
<evidence type="ECO:0000313" key="2">
    <source>
        <dbReference type="EMBL" id="ACZ39825.1"/>
    </source>
</evidence>
<gene>
    <name evidence="2" type="ordered locus">Sthe_2409</name>
</gene>
<proteinExistence type="predicted"/>
<keyword evidence="1" id="KW-1133">Transmembrane helix</keyword>
<organism evidence="2 3">
    <name type="scientific">Sphaerobacter thermophilus (strain ATCC 49802 / DSM 20745 / KCCM 41009 / NCIMB 13125 / S 6022)</name>
    <dbReference type="NCBI Taxonomy" id="479434"/>
    <lineage>
        <taxon>Bacteria</taxon>
        <taxon>Pseudomonadati</taxon>
        <taxon>Thermomicrobiota</taxon>
        <taxon>Thermomicrobia</taxon>
        <taxon>Sphaerobacterales</taxon>
        <taxon>Sphaerobacterineae</taxon>
        <taxon>Sphaerobacteraceae</taxon>
        <taxon>Sphaerobacter</taxon>
    </lineage>
</organism>
<dbReference type="AlphaFoldDB" id="D1C7V4"/>
<dbReference type="InParanoid" id="D1C7V4"/>
<dbReference type="EMBL" id="CP001823">
    <property type="protein sequence ID" value="ACZ39825.1"/>
    <property type="molecule type" value="Genomic_DNA"/>
</dbReference>
<dbReference type="RefSeq" id="WP_012872866.1">
    <property type="nucleotide sequence ID" value="NC_013523.1"/>
</dbReference>
<sequence length="129" mass="14047">MEQSRGERSLGELFSDLSRQTSVLVRQEVALAKTEMSQTAREVGKNVAILAVGGAVVYAGALAILAAIIILLAELMPWWLSALIVGIVVAAIGYFLIDRGRDALQRTPLAPEQTVESLKEDRDWLKEQA</sequence>
<evidence type="ECO:0008006" key="4">
    <source>
        <dbReference type="Google" id="ProtNLM"/>
    </source>
</evidence>
<protein>
    <recommendedName>
        <fullName evidence="4">Phage holin family protein</fullName>
    </recommendedName>
</protein>
<reference evidence="2 3" key="2">
    <citation type="journal article" date="2010" name="Stand. Genomic Sci.">
        <title>Complete genome sequence of Desulfohalobium retbaense type strain (HR(100)).</title>
        <authorList>
            <person name="Spring S."/>
            <person name="Nolan M."/>
            <person name="Lapidus A."/>
            <person name="Glavina Del Rio T."/>
            <person name="Copeland A."/>
            <person name="Tice H."/>
            <person name="Cheng J.F."/>
            <person name="Lucas S."/>
            <person name="Land M."/>
            <person name="Chen F."/>
            <person name="Bruce D."/>
            <person name="Goodwin L."/>
            <person name="Pitluck S."/>
            <person name="Ivanova N."/>
            <person name="Mavromatis K."/>
            <person name="Mikhailova N."/>
            <person name="Pati A."/>
            <person name="Chen A."/>
            <person name="Palaniappan K."/>
            <person name="Hauser L."/>
            <person name="Chang Y.J."/>
            <person name="Jeffries C.D."/>
            <person name="Munk C."/>
            <person name="Kiss H."/>
            <person name="Chain P."/>
            <person name="Han C."/>
            <person name="Brettin T."/>
            <person name="Detter J.C."/>
            <person name="Schuler E."/>
            <person name="Goker M."/>
            <person name="Rohde M."/>
            <person name="Bristow J."/>
            <person name="Eisen J.A."/>
            <person name="Markowitz V."/>
            <person name="Hugenholtz P."/>
            <person name="Kyrpides N.C."/>
            <person name="Klenk H.P."/>
        </authorList>
    </citation>
    <scope>NUCLEOTIDE SEQUENCE [LARGE SCALE GENOMIC DNA]</scope>
    <source>
        <strain evidence="3">ATCC 49802 / DSM 20745 / S 6022</strain>
    </source>
</reference>
<feature type="transmembrane region" description="Helical" evidence="1">
    <location>
        <begin position="47"/>
        <end position="72"/>
    </location>
</feature>
<dbReference type="KEGG" id="sti:Sthe_2409"/>
<dbReference type="Pfam" id="PF07332">
    <property type="entry name" value="Phage_holin_3_6"/>
    <property type="match status" value="1"/>
</dbReference>
<dbReference type="Proteomes" id="UP000002027">
    <property type="component" value="Chromosome 1"/>
</dbReference>
<dbReference type="InterPro" id="IPR009937">
    <property type="entry name" value="Phage_holin_3_6"/>
</dbReference>
<keyword evidence="3" id="KW-1185">Reference proteome</keyword>
<dbReference type="STRING" id="479434.Sthe_2409"/>
<keyword evidence="1" id="KW-0812">Transmembrane</keyword>
<reference evidence="3" key="1">
    <citation type="submission" date="2009-11" db="EMBL/GenBank/DDBJ databases">
        <title>The complete chromosome 1 of Sphaerobacter thermophilus DSM 20745.</title>
        <authorList>
            <person name="Lucas S."/>
            <person name="Copeland A."/>
            <person name="Lapidus A."/>
            <person name="Glavina del Rio T."/>
            <person name="Dalin E."/>
            <person name="Tice H."/>
            <person name="Bruce D."/>
            <person name="Goodwin L."/>
            <person name="Pitluck S."/>
            <person name="Kyrpides N."/>
            <person name="Mavromatis K."/>
            <person name="Ivanova N."/>
            <person name="Mikhailova N."/>
            <person name="LaButti K.M."/>
            <person name="Clum A."/>
            <person name="Sun H.I."/>
            <person name="Brettin T."/>
            <person name="Detter J.C."/>
            <person name="Han C."/>
            <person name="Larimer F."/>
            <person name="Land M."/>
            <person name="Hauser L."/>
            <person name="Markowitz V."/>
            <person name="Cheng J.F."/>
            <person name="Hugenholtz P."/>
            <person name="Woyke T."/>
            <person name="Wu D."/>
            <person name="Steenblock K."/>
            <person name="Schneider S."/>
            <person name="Pukall R."/>
            <person name="Goeker M."/>
            <person name="Klenk H.P."/>
            <person name="Eisen J.A."/>
        </authorList>
    </citation>
    <scope>NUCLEOTIDE SEQUENCE [LARGE SCALE GENOMIC DNA]</scope>
    <source>
        <strain evidence="3">ATCC 49802 / DSM 20745 / S 6022</strain>
    </source>
</reference>
<name>D1C7V4_SPHTD</name>
<dbReference type="HOGENOM" id="CLU_106273_0_0_0"/>
<evidence type="ECO:0000256" key="1">
    <source>
        <dbReference type="SAM" id="Phobius"/>
    </source>
</evidence>
<feature type="transmembrane region" description="Helical" evidence="1">
    <location>
        <begin position="78"/>
        <end position="97"/>
    </location>
</feature>